<comment type="activity regulation">
    <text evidence="12">Na(+) is not transported, but it plays an essential structural role and its presence is essential for fluoride channel function.</text>
</comment>
<accession>A0A2C7AJP3</accession>
<keyword evidence="8 12" id="KW-0472">Membrane</keyword>
<proteinExistence type="inferred from homology"/>
<comment type="similarity">
    <text evidence="10 12">Belongs to the fluoride channel Fluc/FEX (TC 1.A.43) family.</text>
</comment>
<dbReference type="GO" id="GO:0046872">
    <property type="term" value="F:metal ion binding"/>
    <property type="evidence" value="ECO:0007669"/>
    <property type="project" value="UniProtKB-KW"/>
</dbReference>
<dbReference type="Proteomes" id="UP000223527">
    <property type="component" value="Unassembled WGS sequence"/>
</dbReference>
<dbReference type="AlphaFoldDB" id="A0A2C7AJP3"/>
<feature type="transmembrane region" description="Helical" evidence="12">
    <location>
        <begin position="104"/>
        <end position="125"/>
    </location>
</feature>
<feature type="transmembrane region" description="Helical" evidence="12">
    <location>
        <begin position="40"/>
        <end position="62"/>
    </location>
</feature>
<evidence type="ECO:0000256" key="10">
    <source>
        <dbReference type="ARBA" id="ARBA00035120"/>
    </source>
</evidence>
<dbReference type="PANTHER" id="PTHR28259:SF1">
    <property type="entry name" value="FLUORIDE EXPORT PROTEIN 1-RELATED"/>
    <property type="match status" value="1"/>
</dbReference>
<feature type="binding site" evidence="12">
    <location>
        <position position="81"/>
    </location>
    <ligand>
        <name>Na(+)</name>
        <dbReference type="ChEBI" id="CHEBI:29101"/>
        <note>structural</note>
    </ligand>
</feature>
<organism evidence="13 14">
    <name type="scientific">Teichococcus rhizosphaerae</name>
    <dbReference type="NCBI Taxonomy" id="1335062"/>
    <lineage>
        <taxon>Bacteria</taxon>
        <taxon>Pseudomonadati</taxon>
        <taxon>Pseudomonadota</taxon>
        <taxon>Alphaproteobacteria</taxon>
        <taxon>Acetobacterales</taxon>
        <taxon>Roseomonadaceae</taxon>
        <taxon>Roseomonas</taxon>
    </lineage>
</organism>
<keyword evidence="2 12" id="KW-1003">Cell membrane</keyword>
<evidence type="ECO:0000256" key="11">
    <source>
        <dbReference type="ARBA" id="ARBA00035585"/>
    </source>
</evidence>
<evidence type="ECO:0000256" key="5">
    <source>
        <dbReference type="ARBA" id="ARBA00022989"/>
    </source>
</evidence>
<reference evidence="13 14" key="1">
    <citation type="submission" date="2017-10" db="EMBL/GenBank/DDBJ databases">
        <authorList>
            <person name="Banno H."/>
            <person name="Chua N.-H."/>
        </authorList>
    </citation>
    <scope>NUCLEOTIDE SEQUENCE [LARGE SCALE GENOMIC DNA]</scope>
    <source>
        <strain evidence="13 14">YW11</strain>
    </source>
</reference>
<dbReference type="Pfam" id="PF02537">
    <property type="entry name" value="CRCB"/>
    <property type="match status" value="1"/>
</dbReference>
<comment type="caution">
    <text evidence="13">The sequence shown here is derived from an EMBL/GenBank/DDBJ whole genome shotgun (WGS) entry which is preliminary data.</text>
</comment>
<evidence type="ECO:0000256" key="9">
    <source>
        <dbReference type="ARBA" id="ARBA00023303"/>
    </source>
</evidence>
<keyword evidence="14" id="KW-1185">Reference proteome</keyword>
<keyword evidence="3" id="KW-0997">Cell inner membrane</keyword>
<evidence type="ECO:0000256" key="1">
    <source>
        <dbReference type="ARBA" id="ARBA00004651"/>
    </source>
</evidence>
<dbReference type="GO" id="GO:0062054">
    <property type="term" value="F:fluoride channel activity"/>
    <property type="evidence" value="ECO:0007669"/>
    <property type="project" value="UniProtKB-UniRule"/>
</dbReference>
<sequence>MSGPFSPGLLALVAAGGAAGSVLRYAVGIWCAGWLGTHLPWGTLAVNVAGSAAIGLLGGAMLGGMPFGQEARLLVVTGFLGGFTTFSAFSLDAGTLFLRNPALAALYLGLTLLGGLGAFAAAFALGHALGRPPG</sequence>
<dbReference type="OrthoDB" id="9806299at2"/>
<comment type="catalytic activity">
    <reaction evidence="11">
        <text>fluoride(in) = fluoride(out)</text>
        <dbReference type="Rhea" id="RHEA:76159"/>
        <dbReference type="ChEBI" id="CHEBI:17051"/>
    </reaction>
    <physiologicalReaction direction="left-to-right" evidence="11">
        <dbReference type="Rhea" id="RHEA:76160"/>
    </physiologicalReaction>
</comment>
<evidence type="ECO:0000256" key="3">
    <source>
        <dbReference type="ARBA" id="ARBA00022519"/>
    </source>
</evidence>
<evidence type="ECO:0000256" key="7">
    <source>
        <dbReference type="ARBA" id="ARBA00023065"/>
    </source>
</evidence>
<dbReference type="EMBL" id="PDNU01000001">
    <property type="protein sequence ID" value="PHK96997.1"/>
    <property type="molecule type" value="Genomic_DNA"/>
</dbReference>
<evidence type="ECO:0000313" key="13">
    <source>
        <dbReference type="EMBL" id="PHK96997.1"/>
    </source>
</evidence>
<dbReference type="GO" id="GO:0140114">
    <property type="term" value="P:cellular detoxification of fluoride"/>
    <property type="evidence" value="ECO:0007669"/>
    <property type="project" value="UniProtKB-UniRule"/>
</dbReference>
<evidence type="ECO:0000313" key="14">
    <source>
        <dbReference type="Proteomes" id="UP000223527"/>
    </source>
</evidence>
<gene>
    <name evidence="12" type="primary">fluC</name>
    <name evidence="12" type="synonym">crcB</name>
    <name evidence="13" type="ORF">CR162_01110</name>
</gene>
<dbReference type="HAMAP" id="MF_00454">
    <property type="entry name" value="FluC"/>
    <property type="match status" value="1"/>
</dbReference>
<keyword evidence="4 12" id="KW-0812">Transmembrane</keyword>
<keyword evidence="12" id="KW-0479">Metal-binding</keyword>
<feature type="transmembrane region" description="Helical" evidence="12">
    <location>
        <begin position="74"/>
        <end position="98"/>
    </location>
</feature>
<protein>
    <recommendedName>
        <fullName evidence="12">Fluoride-specific ion channel FluC</fullName>
    </recommendedName>
</protein>
<evidence type="ECO:0000256" key="2">
    <source>
        <dbReference type="ARBA" id="ARBA00022475"/>
    </source>
</evidence>
<keyword evidence="5 12" id="KW-1133">Transmembrane helix</keyword>
<dbReference type="GO" id="GO:0005886">
    <property type="term" value="C:plasma membrane"/>
    <property type="evidence" value="ECO:0007669"/>
    <property type="project" value="UniProtKB-SubCell"/>
</dbReference>
<keyword evidence="12" id="KW-0813">Transport</keyword>
<evidence type="ECO:0000256" key="6">
    <source>
        <dbReference type="ARBA" id="ARBA00023053"/>
    </source>
</evidence>
<keyword evidence="7 12" id="KW-0406">Ion transport</keyword>
<feature type="binding site" evidence="12">
    <location>
        <position position="84"/>
    </location>
    <ligand>
        <name>Na(+)</name>
        <dbReference type="ChEBI" id="CHEBI:29101"/>
        <note>structural</note>
    </ligand>
</feature>
<keyword evidence="6 12" id="KW-0915">Sodium</keyword>
<dbReference type="PANTHER" id="PTHR28259">
    <property type="entry name" value="FLUORIDE EXPORT PROTEIN 1-RELATED"/>
    <property type="match status" value="1"/>
</dbReference>
<dbReference type="InterPro" id="IPR003691">
    <property type="entry name" value="FluC"/>
</dbReference>
<keyword evidence="9 12" id="KW-0407">Ion channel</keyword>
<comment type="subcellular location">
    <subcellularLocation>
        <location evidence="1 12">Cell membrane</location>
        <topology evidence="1 12">Multi-pass membrane protein</topology>
    </subcellularLocation>
</comment>
<comment type="function">
    <text evidence="12">Fluoride-specific ion channel. Important for reducing fluoride concentration in the cell, thus reducing its toxicity.</text>
</comment>
<evidence type="ECO:0000256" key="8">
    <source>
        <dbReference type="ARBA" id="ARBA00023136"/>
    </source>
</evidence>
<evidence type="ECO:0000256" key="4">
    <source>
        <dbReference type="ARBA" id="ARBA00022692"/>
    </source>
</evidence>
<name>A0A2C7AJP3_9PROT</name>
<dbReference type="RefSeq" id="WP_099093686.1">
    <property type="nucleotide sequence ID" value="NZ_PDNU01000001.1"/>
</dbReference>
<evidence type="ECO:0000256" key="12">
    <source>
        <dbReference type="HAMAP-Rule" id="MF_00454"/>
    </source>
</evidence>